<dbReference type="InterPro" id="IPR001680">
    <property type="entry name" value="WD40_rpt"/>
</dbReference>
<dbReference type="PROSITE" id="PS50294">
    <property type="entry name" value="WD_REPEATS_REGION"/>
    <property type="match status" value="1"/>
</dbReference>
<dbReference type="STRING" id="2903.R1FV41"/>
<dbReference type="eggNOG" id="KOG2394">
    <property type="taxonomic scope" value="Eukaryota"/>
</dbReference>
<keyword evidence="1 3" id="KW-0853">WD repeat</keyword>
<dbReference type="Proteomes" id="UP000013827">
    <property type="component" value="Unassembled WGS sequence"/>
</dbReference>
<dbReference type="RefSeq" id="XP_005791930.1">
    <property type="nucleotide sequence ID" value="XM_005791873.1"/>
</dbReference>
<dbReference type="PANTHER" id="PTHR14107:SF16">
    <property type="entry name" value="AT02583P"/>
    <property type="match status" value="1"/>
</dbReference>
<dbReference type="EnsemblProtists" id="EOD39501">
    <property type="protein sequence ID" value="EOD39501"/>
    <property type="gene ID" value="EMIHUDRAFT_199980"/>
</dbReference>
<dbReference type="HOGENOM" id="CLU_1285374_0_0_1"/>
<keyword evidence="5" id="KW-1185">Reference proteome</keyword>
<organism evidence="4 5">
    <name type="scientific">Emiliania huxleyi (strain CCMP1516)</name>
    <dbReference type="NCBI Taxonomy" id="280463"/>
    <lineage>
        <taxon>Eukaryota</taxon>
        <taxon>Haptista</taxon>
        <taxon>Haptophyta</taxon>
        <taxon>Prymnesiophyceae</taxon>
        <taxon>Isochrysidales</taxon>
        <taxon>Noelaerhabdaceae</taxon>
        <taxon>Emiliania</taxon>
    </lineage>
</organism>
<evidence type="ECO:0000313" key="5">
    <source>
        <dbReference type="Proteomes" id="UP000013827"/>
    </source>
</evidence>
<dbReference type="PANTHER" id="PTHR14107">
    <property type="entry name" value="WD REPEAT PROTEIN"/>
    <property type="match status" value="1"/>
</dbReference>
<dbReference type="InterPro" id="IPR051362">
    <property type="entry name" value="WD_repeat_creC_regulators"/>
</dbReference>
<dbReference type="AlphaFoldDB" id="A0A0D3KUR6"/>
<dbReference type="InterPro" id="IPR015943">
    <property type="entry name" value="WD40/YVTN_repeat-like_dom_sf"/>
</dbReference>
<name>A0A0D3KUR6_EMIH1</name>
<proteinExistence type="predicted"/>
<feature type="repeat" description="WD" evidence="3">
    <location>
        <begin position="4"/>
        <end position="37"/>
    </location>
</feature>
<dbReference type="Pfam" id="PF00400">
    <property type="entry name" value="WD40"/>
    <property type="match status" value="2"/>
</dbReference>
<evidence type="ECO:0000256" key="1">
    <source>
        <dbReference type="ARBA" id="ARBA00022574"/>
    </source>
</evidence>
<reference evidence="5" key="1">
    <citation type="journal article" date="2013" name="Nature">
        <title>Pan genome of the phytoplankton Emiliania underpins its global distribution.</title>
        <authorList>
            <person name="Read B.A."/>
            <person name="Kegel J."/>
            <person name="Klute M.J."/>
            <person name="Kuo A."/>
            <person name="Lefebvre S.C."/>
            <person name="Maumus F."/>
            <person name="Mayer C."/>
            <person name="Miller J."/>
            <person name="Monier A."/>
            <person name="Salamov A."/>
            <person name="Young J."/>
            <person name="Aguilar M."/>
            <person name="Claverie J.M."/>
            <person name="Frickenhaus S."/>
            <person name="Gonzalez K."/>
            <person name="Herman E.K."/>
            <person name="Lin Y.C."/>
            <person name="Napier J."/>
            <person name="Ogata H."/>
            <person name="Sarno A.F."/>
            <person name="Shmutz J."/>
            <person name="Schroeder D."/>
            <person name="de Vargas C."/>
            <person name="Verret F."/>
            <person name="von Dassow P."/>
            <person name="Valentin K."/>
            <person name="Van de Peer Y."/>
            <person name="Wheeler G."/>
            <person name="Dacks J.B."/>
            <person name="Delwiche C.F."/>
            <person name="Dyhrman S.T."/>
            <person name="Glockner G."/>
            <person name="John U."/>
            <person name="Richards T."/>
            <person name="Worden A.Z."/>
            <person name="Zhang X."/>
            <person name="Grigoriev I.V."/>
            <person name="Allen A.E."/>
            <person name="Bidle K."/>
            <person name="Borodovsky M."/>
            <person name="Bowler C."/>
            <person name="Brownlee C."/>
            <person name="Cock J.M."/>
            <person name="Elias M."/>
            <person name="Gladyshev V.N."/>
            <person name="Groth M."/>
            <person name="Guda C."/>
            <person name="Hadaegh A."/>
            <person name="Iglesias-Rodriguez M.D."/>
            <person name="Jenkins J."/>
            <person name="Jones B.M."/>
            <person name="Lawson T."/>
            <person name="Leese F."/>
            <person name="Lindquist E."/>
            <person name="Lobanov A."/>
            <person name="Lomsadze A."/>
            <person name="Malik S.B."/>
            <person name="Marsh M.E."/>
            <person name="Mackinder L."/>
            <person name="Mock T."/>
            <person name="Mueller-Roeber B."/>
            <person name="Pagarete A."/>
            <person name="Parker M."/>
            <person name="Probert I."/>
            <person name="Quesneville H."/>
            <person name="Raines C."/>
            <person name="Rensing S.A."/>
            <person name="Riano-Pachon D.M."/>
            <person name="Richier S."/>
            <person name="Rokitta S."/>
            <person name="Shiraiwa Y."/>
            <person name="Soanes D.M."/>
            <person name="van der Giezen M."/>
            <person name="Wahlund T.M."/>
            <person name="Williams B."/>
            <person name="Wilson W."/>
            <person name="Wolfe G."/>
            <person name="Wurch L.L."/>
        </authorList>
    </citation>
    <scope>NUCLEOTIDE SEQUENCE</scope>
</reference>
<dbReference type="GeneID" id="17284772"/>
<evidence type="ECO:0000256" key="3">
    <source>
        <dbReference type="PROSITE-ProRule" id="PRU00221"/>
    </source>
</evidence>
<keyword evidence="2" id="KW-0677">Repeat</keyword>
<dbReference type="SUPFAM" id="SSF50978">
    <property type="entry name" value="WD40 repeat-like"/>
    <property type="match status" value="1"/>
</dbReference>
<evidence type="ECO:0008006" key="6">
    <source>
        <dbReference type="Google" id="ProtNLM"/>
    </source>
</evidence>
<evidence type="ECO:0000313" key="4">
    <source>
        <dbReference type="EnsemblProtists" id="EOD39501"/>
    </source>
</evidence>
<dbReference type="KEGG" id="ehx:EMIHUDRAFT_199980"/>
<sequence>MLRASESGAAVTAIAFSPDGSRLAAATADGMLVLWSVGGDCSGRPAAEGEGSSGEGEPQLLARLASYFGGLLCVAWARDGANESVIDGDCLQDDLVSVVSFERRAVVARAQGHSSWVHHVAFEPAPLQEGKDRPPASHAFASVGADGRICFWEFRADGKGEDGGGPPPNGADVPLLAPLASVPLHERPVAALLYGRGEMHTACAGGFVKTFARVS</sequence>
<dbReference type="InterPro" id="IPR036322">
    <property type="entry name" value="WD40_repeat_dom_sf"/>
</dbReference>
<evidence type="ECO:0000256" key="2">
    <source>
        <dbReference type="ARBA" id="ARBA00022737"/>
    </source>
</evidence>
<protein>
    <recommendedName>
        <fullName evidence="6">Anaphase-promoting complex subunit 4 WD40 domain-containing protein</fullName>
    </recommendedName>
</protein>
<dbReference type="Gene3D" id="2.130.10.10">
    <property type="entry name" value="YVTN repeat-like/Quinoprotein amine dehydrogenase"/>
    <property type="match status" value="1"/>
</dbReference>
<accession>A0A0D3KUR6</accession>
<dbReference type="PROSITE" id="PS50082">
    <property type="entry name" value="WD_REPEATS_2"/>
    <property type="match status" value="1"/>
</dbReference>
<reference evidence="4" key="2">
    <citation type="submission" date="2024-10" db="UniProtKB">
        <authorList>
            <consortium name="EnsemblProtists"/>
        </authorList>
    </citation>
    <scope>IDENTIFICATION</scope>
</reference>
<dbReference type="PaxDb" id="2903-EOD39501"/>
<dbReference type="SMART" id="SM00320">
    <property type="entry name" value="WD40"/>
    <property type="match status" value="2"/>
</dbReference>